<dbReference type="PANTHER" id="PTHR43300">
    <property type="entry name" value="ACETYLTRANSFERASE"/>
    <property type="match status" value="1"/>
</dbReference>
<dbReference type="InterPro" id="IPR018357">
    <property type="entry name" value="Hexapep_transf_CS"/>
</dbReference>
<evidence type="ECO:0000256" key="1">
    <source>
        <dbReference type="ARBA" id="ARBA00007274"/>
    </source>
</evidence>
<comment type="caution">
    <text evidence="5">The sequence shown here is derived from an EMBL/GenBank/DDBJ whole genome shotgun (WGS) entry which is preliminary data.</text>
</comment>
<dbReference type="InterPro" id="IPR011004">
    <property type="entry name" value="Trimer_LpxA-like_sf"/>
</dbReference>
<evidence type="ECO:0000256" key="2">
    <source>
        <dbReference type="ARBA" id="ARBA00022679"/>
    </source>
</evidence>
<dbReference type="CDD" id="cd04647">
    <property type="entry name" value="LbH_MAT_like"/>
    <property type="match status" value="1"/>
</dbReference>
<dbReference type="Proteomes" id="UP000272004">
    <property type="component" value="Unassembled WGS sequence"/>
</dbReference>
<keyword evidence="7" id="KW-1185">Reference proteome</keyword>
<evidence type="ECO:0000256" key="3">
    <source>
        <dbReference type="ARBA" id="ARBA00022737"/>
    </source>
</evidence>
<evidence type="ECO:0000313" key="7">
    <source>
        <dbReference type="Proteomes" id="UP000272004"/>
    </source>
</evidence>
<dbReference type="AlphaFoldDB" id="A0A7W6FJX7"/>
<dbReference type="EC" id="2.3.1.18" evidence="5"/>
<dbReference type="GO" id="GO:0008870">
    <property type="term" value="F:galactoside O-acetyltransferase activity"/>
    <property type="evidence" value="ECO:0007669"/>
    <property type="project" value="UniProtKB-EC"/>
</dbReference>
<reference evidence="6 7" key="1">
    <citation type="submission" date="2018-11" db="EMBL/GenBank/DDBJ databases">
        <authorList>
            <person name="Huo Y."/>
        </authorList>
    </citation>
    <scope>NUCLEOTIDE SEQUENCE [LARGE SCALE GENOMIC DNA]</scope>
    <source>
        <strain evidence="6 7">CCBAU 33202</strain>
    </source>
</reference>
<reference evidence="5 8" key="2">
    <citation type="submission" date="2020-08" db="EMBL/GenBank/DDBJ databases">
        <title>Genomic Encyclopedia of Type Strains, Phase IV (KMG-IV): sequencing the most valuable type-strain genomes for metagenomic binning, comparative biology and taxonomic classification.</title>
        <authorList>
            <person name="Goeker M."/>
        </authorList>
    </citation>
    <scope>NUCLEOTIDE SEQUENCE [LARGE SCALE GENOMIC DNA]</scope>
    <source>
        <strain evidence="5 8">DSM 19331</strain>
    </source>
</reference>
<gene>
    <name evidence="6" type="ORF">EFB14_21225</name>
    <name evidence="5" type="ORF">GGQ65_004052</name>
</gene>
<keyword evidence="3" id="KW-0677">Repeat</keyword>
<evidence type="ECO:0000256" key="4">
    <source>
        <dbReference type="ARBA" id="ARBA00023315"/>
    </source>
</evidence>
<evidence type="ECO:0000313" key="6">
    <source>
        <dbReference type="EMBL" id="RUM10788.1"/>
    </source>
</evidence>
<accession>A0A7W6FJX7</accession>
<proteinExistence type="inferred from homology"/>
<name>A0A7W6FJX7_9HYPH</name>
<organism evidence="5 8">
    <name type="scientific">Rhizobium fabae</name>
    <dbReference type="NCBI Taxonomy" id="573179"/>
    <lineage>
        <taxon>Bacteria</taxon>
        <taxon>Pseudomonadati</taxon>
        <taxon>Pseudomonadota</taxon>
        <taxon>Alphaproteobacteria</taxon>
        <taxon>Hyphomicrobiales</taxon>
        <taxon>Rhizobiaceae</taxon>
        <taxon>Rhizobium/Agrobacterium group</taxon>
        <taxon>Rhizobium</taxon>
    </lineage>
</organism>
<comment type="similarity">
    <text evidence="1">Belongs to the transferase hexapeptide repeat family.</text>
</comment>
<dbReference type="EMBL" id="JACIDG010000010">
    <property type="protein sequence ID" value="MBB3916743.1"/>
    <property type="molecule type" value="Genomic_DNA"/>
</dbReference>
<dbReference type="SUPFAM" id="SSF51161">
    <property type="entry name" value="Trimeric LpxA-like enzymes"/>
    <property type="match status" value="1"/>
</dbReference>
<dbReference type="PROSITE" id="PS00101">
    <property type="entry name" value="HEXAPEP_TRANSFERASES"/>
    <property type="match status" value="1"/>
</dbReference>
<dbReference type="InterPro" id="IPR001451">
    <property type="entry name" value="Hexapep"/>
</dbReference>
<dbReference type="RefSeq" id="WP_126828714.1">
    <property type="nucleotide sequence ID" value="NZ_JACIDG010000010.1"/>
</dbReference>
<dbReference type="Proteomes" id="UP000545490">
    <property type="component" value="Unassembled WGS sequence"/>
</dbReference>
<dbReference type="Gene3D" id="2.160.10.10">
    <property type="entry name" value="Hexapeptide repeat proteins"/>
    <property type="match status" value="1"/>
</dbReference>
<dbReference type="Pfam" id="PF14602">
    <property type="entry name" value="Hexapep_2"/>
    <property type="match status" value="1"/>
</dbReference>
<keyword evidence="2 5" id="KW-0808">Transferase</keyword>
<sequence>MSADRAGEARVVQAVHGRHGAPVDPAYLAGLAEELRQSYGRAGLIELYGRFASGDGVVDTLMRKAIWQAIARRCGTGLQVAGGAGFKHPETFEIGNGVFIGAQAYIQGRFDGTCVIGDNVWIGPMAYFDARDLVIEDSVGWGPGAKVLGSTHTALPVDVPIIRTDLEIKPVRIGAWADIGTNATILPGVSIGKGAIVGAGAVVVSDVEPFSVVAGVPAKFIRWRTEADPVLDISHGGRS</sequence>
<evidence type="ECO:0000313" key="8">
    <source>
        <dbReference type="Proteomes" id="UP000545490"/>
    </source>
</evidence>
<dbReference type="EMBL" id="RJJU01000011">
    <property type="protein sequence ID" value="RUM10788.1"/>
    <property type="molecule type" value="Genomic_DNA"/>
</dbReference>
<evidence type="ECO:0000313" key="5">
    <source>
        <dbReference type="EMBL" id="MBB3916743.1"/>
    </source>
</evidence>
<protein>
    <submittedName>
        <fullName evidence="6">Acyltransferase</fullName>
    </submittedName>
    <submittedName>
        <fullName evidence="5">Galactoside O-acetyltransferase</fullName>
        <ecNumber evidence="5">2.3.1.18</ecNumber>
    </submittedName>
</protein>
<keyword evidence="4 5" id="KW-0012">Acyltransferase</keyword>
<dbReference type="InterPro" id="IPR050179">
    <property type="entry name" value="Trans_hexapeptide_repeat"/>
</dbReference>